<dbReference type="Pfam" id="PF00625">
    <property type="entry name" value="Guanylate_kin"/>
    <property type="match status" value="1"/>
</dbReference>
<dbReference type="SUPFAM" id="SSF52540">
    <property type="entry name" value="P-loop containing nucleoside triphosphate hydrolases"/>
    <property type="match status" value="1"/>
</dbReference>
<evidence type="ECO:0000259" key="5">
    <source>
        <dbReference type="PROSITE" id="PS50052"/>
    </source>
</evidence>
<dbReference type="SMART" id="SM00365">
    <property type="entry name" value="LRR_SD22"/>
    <property type="match status" value="4"/>
</dbReference>
<dbReference type="SUPFAM" id="SSF52058">
    <property type="entry name" value="L domain-like"/>
    <property type="match status" value="1"/>
</dbReference>
<reference evidence="6" key="2">
    <citation type="submission" date="2023-05" db="EMBL/GenBank/DDBJ databases">
        <authorList>
            <person name="Fouks B."/>
        </authorList>
    </citation>
    <scope>NUCLEOTIDE SEQUENCE</scope>
    <source>
        <strain evidence="6">Stay&amp;Tobe</strain>
        <tissue evidence="6">Testes</tissue>
    </source>
</reference>
<evidence type="ECO:0000256" key="2">
    <source>
        <dbReference type="ARBA" id="ARBA00022614"/>
    </source>
</evidence>
<name>A0AAD7ZJT5_DIPPU</name>
<dbReference type="PANTHER" id="PTHR45973:SF35">
    <property type="entry name" value="LEUCINE-RICH REPEAT-CONTAINING PROTEIN 43"/>
    <property type="match status" value="1"/>
</dbReference>
<keyword evidence="3" id="KW-0677">Repeat</keyword>
<comment type="function">
    <text evidence="1">Cilium-specific protein required for cilia structures.</text>
</comment>
<comment type="caution">
    <text evidence="6">The sequence shown here is derived from an EMBL/GenBank/DDBJ whole genome shotgun (WGS) entry which is preliminary data.</text>
</comment>
<evidence type="ECO:0000256" key="3">
    <source>
        <dbReference type="ARBA" id="ARBA00022737"/>
    </source>
</evidence>
<dbReference type="AlphaFoldDB" id="A0AAD7ZJT5"/>
<evidence type="ECO:0000313" key="7">
    <source>
        <dbReference type="Proteomes" id="UP001233999"/>
    </source>
</evidence>
<dbReference type="PROSITE" id="PS51450">
    <property type="entry name" value="LRR"/>
    <property type="match status" value="4"/>
</dbReference>
<accession>A0AAD7ZJT5</accession>
<dbReference type="Pfam" id="PF00560">
    <property type="entry name" value="LRR_1"/>
    <property type="match status" value="1"/>
</dbReference>
<dbReference type="InterPro" id="IPR032675">
    <property type="entry name" value="LRR_dom_sf"/>
</dbReference>
<protein>
    <recommendedName>
        <fullName evidence="4">Dynein axonemal assembly factor 1 homolog</fullName>
    </recommendedName>
</protein>
<evidence type="ECO:0000256" key="4">
    <source>
        <dbReference type="ARBA" id="ARBA00024433"/>
    </source>
</evidence>
<dbReference type="InterPro" id="IPR050576">
    <property type="entry name" value="Cilia_flagella_integrity"/>
</dbReference>
<keyword evidence="2" id="KW-0433">Leucine-rich repeat</keyword>
<dbReference type="Gene3D" id="3.80.10.10">
    <property type="entry name" value="Ribonuclease Inhibitor"/>
    <property type="match status" value="3"/>
</dbReference>
<dbReference type="PROSITE" id="PS50052">
    <property type="entry name" value="GUANYLATE_KINASE_2"/>
    <property type="match status" value="1"/>
</dbReference>
<dbReference type="Gene3D" id="3.40.50.300">
    <property type="entry name" value="P-loop containing nucleotide triphosphate hydrolases"/>
    <property type="match status" value="1"/>
</dbReference>
<dbReference type="InterPro" id="IPR008144">
    <property type="entry name" value="Guanylate_kin-like_dom"/>
</dbReference>
<dbReference type="Proteomes" id="UP001233999">
    <property type="component" value="Unassembled WGS sequence"/>
</dbReference>
<dbReference type="InterPro" id="IPR001611">
    <property type="entry name" value="Leu-rich_rpt"/>
</dbReference>
<dbReference type="InterPro" id="IPR027417">
    <property type="entry name" value="P-loop_NTPase"/>
</dbReference>
<feature type="domain" description="Guanylate kinase-like" evidence="5">
    <location>
        <begin position="551"/>
        <end position="631"/>
    </location>
</feature>
<organism evidence="6 7">
    <name type="scientific">Diploptera punctata</name>
    <name type="common">Pacific beetle cockroach</name>
    <dbReference type="NCBI Taxonomy" id="6984"/>
    <lineage>
        <taxon>Eukaryota</taxon>
        <taxon>Metazoa</taxon>
        <taxon>Ecdysozoa</taxon>
        <taxon>Arthropoda</taxon>
        <taxon>Hexapoda</taxon>
        <taxon>Insecta</taxon>
        <taxon>Pterygota</taxon>
        <taxon>Neoptera</taxon>
        <taxon>Polyneoptera</taxon>
        <taxon>Dictyoptera</taxon>
        <taxon>Blattodea</taxon>
        <taxon>Blaberoidea</taxon>
        <taxon>Blaberidae</taxon>
        <taxon>Diplopterinae</taxon>
        <taxon>Diploptera</taxon>
    </lineage>
</organism>
<dbReference type="InterPro" id="IPR008145">
    <property type="entry name" value="GK/Ca_channel_bsu"/>
</dbReference>
<evidence type="ECO:0000256" key="1">
    <source>
        <dbReference type="ARBA" id="ARBA00003843"/>
    </source>
</evidence>
<evidence type="ECO:0000313" key="6">
    <source>
        <dbReference type="EMBL" id="KAJ9582019.1"/>
    </source>
</evidence>
<dbReference type="PANTHER" id="PTHR45973">
    <property type="entry name" value="PROTEIN PHOSPHATASE 1 REGULATORY SUBUNIT SDS22-RELATED"/>
    <property type="match status" value="1"/>
</dbReference>
<reference evidence="6" key="1">
    <citation type="journal article" date="2023" name="IScience">
        <title>Live-bearing cockroach genome reveals convergent evolutionary mechanisms linked to viviparity in insects and beyond.</title>
        <authorList>
            <person name="Fouks B."/>
            <person name="Harrison M.C."/>
            <person name="Mikhailova A.A."/>
            <person name="Marchal E."/>
            <person name="English S."/>
            <person name="Carruthers M."/>
            <person name="Jennings E.C."/>
            <person name="Chiamaka E.L."/>
            <person name="Frigard R.A."/>
            <person name="Pippel M."/>
            <person name="Attardo G.M."/>
            <person name="Benoit J.B."/>
            <person name="Bornberg-Bauer E."/>
            <person name="Tobe S.S."/>
        </authorList>
    </citation>
    <scope>NUCLEOTIDE SEQUENCE</scope>
    <source>
        <strain evidence="6">Stay&amp;Tobe</strain>
    </source>
</reference>
<gene>
    <name evidence="6" type="ORF">L9F63_003602</name>
</gene>
<sequence>MVLKQTRKSNTKNVKRSIVYKSLEDKSEISSSRKNENLNKRLGASTLMPYLDRAVQDNKIKQNKIISEVSKITKQSESISVAVQNKDCMKSAEDTASIITIISESNIEEKSKKLEMTFDEEEESEPSVLLFCSDVVSSIEGKSGAYDIPSTSHTFTFGTITEDSTNIFSDIEYMEMEISDQIMNNSSETEFINEDIERIQSLTSGPSGYSGWSLFGRKQKDWVTCPTTEKVFDLKCDENNVLTDKIIATCYSCIKCCPEIQKYVYIKLDLKGKNLTDISILQFHRYLQCIDLSWNNLENVSALGYIRYLVYLNVSHNKLTKLLDFKPPLLLTHVDYSFNNINYITDISGFWSLKVLNLSNNSIKKIEGLKDLRYLTELNLSFNKITQIKNLGALPVAVLNLESNEICEIKENLSSLKNLKNLNLSDNKLTYLRFLQNVRTLGHLHMRNNKLSMLLEVEVMKDMEKLEILDFSNNDITTWPKYRELVISYLPSLMLLDSVPVNATDKVRAKNIFDPIIDINVSWNHYFLLLKEQLRSPTIDLDIVPVDQPSYPFIILVGPSSSGKSYLLNKIEEEFGTDKVYIGLHHTTIPPPFSEDDFCKSYFISNAEFLEMANNGEFLTFTRNLGQNFGF</sequence>
<keyword evidence="7" id="KW-1185">Reference proteome</keyword>
<dbReference type="EMBL" id="JASPKZ010007831">
    <property type="protein sequence ID" value="KAJ9582019.1"/>
    <property type="molecule type" value="Genomic_DNA"/>
</dbReference>
<proteinExistence type="predicted"/>
<feature type="non-terminal residue" evidence="6">
    <location>
        <position position="631"/>
    </location>
</feature>
<dbReference type="Pfam" id="PF14580">
    <property type="entry name" value="LRR_9"/>
    <property type="match status" value="1"/>
</dbReference>